<feature type="domain" description="C2H2-type" evidence="9">
    <location>
        <begin position="161"/>
        <end position="188"/>
    </location>
</feature>
<keyword evidence="5" id="KW-0862">Zinc</keyword>
<feature type="domain" description="C2H2-type" evidence="9">
    <location>
        <begin position="487"/>
        <end position="514"/>
    </location>
</feature>
<dbReference type="InterPro" id="IPR036236">
    <property type="entry name" value="Znf_C2H2_sf"/>
</dbReference>
<keyword evidence="3" id="KW-0677">Repeat</keyword>
<keyword evidence="6" id="KW-0539">Nucleus</keyword>
<dbReference type="Pfam" id="PF12874">
    <property type="entry name" value="zf-met"/>
    <property type="match status" value="1"/>
</dbReference>
<dbReference type="Pfam" id="PF00096">
    <property type="entry name" value="zf-C2H2"/>
    <property type="match status" value="7"/>
</dbReference>
<feature type="domain" description="C2H2-type" evidence="9">
    <location>
        <begin position="322"/>
        <end position="349"/>
    </location>
</feature>
<sequence>MSLTLSPQSCGLRSLADSVSELLSTVGEDILAALEKRGVESRSFGGLDRLVQLLRPLFTDGMAAAVQRIVVLLEREVEVYRRQLERQSRLLEAVLSPVVRLKRIDNLCGVCGKRLEASEVLSDHLGSHRETVCTSRTCKVCGKTFQNMKTHIRSHTGVKPYSCVVCSKSFPRAATLKRHKQIHSKRKPSACEICGMTFSENQLLLEHLKTHKDQSEGDDLREDNNSETFKQKVNTDGNSASLCCRVCGDSFYSRGFLRKHAETHSSDSKCVCGVCGKQLDSPDSLQTHLQSHRETGGTCSICGKSFQNMETHMRIHTGFKPYRCPVCSKCFPRPGALRRHRKTHSTKHPQVHGRENTESQEDVQSVNPEGQNTKVSGYPSSSCKVCGEIFQNKGNLRKHTKSHSSESVCGVCGESLLPTETLADHLQSHREEGKVCHICGNTFQNIETHMRSHTGIKPYPCSVCGKSFPRPGALRRHKRIHSGERPYICEFCGKTFTESTSLTAHVRNHTTDRPVSRVSCETCGKSLASKERAFACHLCWKAFVTKNDLKKHLLTHTGEKPYSCQVCGKSYQEKRSRDVHMKVHQLVHESREPIRRQEGLQPSFIQL</sequence>
<comment type="caution">
    <text evidence="10">The sequence shown here is derived from an EMBL/GenBank/DDBJ whole genome shotgun (WGS) entry which is preliminary data.</text>
</comment>
<keyword evidence="2" id="KW-0479">Metal-binding</keyword>
<organism evidence="10 11">
    <name type="scientific">Goodea atripinnis</name>
    <dbReference type="NCBI Taxonomy" id="208336"/>
    <lineage>
        <taxon>Eukaryota</taxon>
        <taxon>Metazoa</taxon>
        <taxon>Chordata</taxon>
        <taxon>Craniata</taxon>
        <taxon>Vertebrata</taxon>
        <taxon>Euteleostomi</taxon>
        <taxon>Actinopterygii</taxon>
        <taxon>Neopterygii</taxon>
        <taxon>Teleostei</taxon>
        <taxon>Neoteleostei</taxon>
        <taxon>Acanthomorphata</taxon>
        <taxon>Ovalentaria</taxon>
        <taxon>Atherinomorphae</taxon>
        <taxon>Cyprinodontiformes</taxon>
        <taxon>Goodeidae</taxon>
        <taxon>Goodea</taxon>
    </lineage>
</organism>
<feature type="region of interest" description="Disordered" evidence="8">
    <location>
        <begin position="338"/>
        <end position="376"/>
    </location>
</feature>
<dbReference type="SUPFAM" id="SSF57667">
    <property type="entry name" value="beta-beta-alpha zinc fingers"/>
    <property type="match status" value="7"/>
</dbReference>
<feature type="domain" description="C2H2-type" evidence="9">
    <location>
        <begin position="381"/>
        <end position="408"/>
    </location>
</feature>
<gene>
    <name evidence="10" type="ORF">GOODEAATRI_005612</name>
</gene>
<protein>
    <recommendedName>
        <fullName evidence="9">C2H2-type domain-containing protein</fullName>
    </recommendedName>
</protein>
<keyword evidence="4 7" id="KW-0863">Zinc-finger</keyword>
<comment type="subcellular location">
    <subcellularLocation>
        <location evidence="1">Nucleus</location>
    </subcellularLocation>
</comment>
<evidence type="ECO:0000256" key="7">
    <source>
        <dbReference type="PROSITE-ProRule" id="PRU00042"/>
    </source>
</evidence>
<evidence type="ECO:0000256" key="8">
    <source>
        <dbReference type="SAM" id="MobiDB-lite"/>
    </source>
</evidence>
<evidence type="ECO:0000256" key="2">
    <source>
        <dbReference type="ARBA" id="ARBA00022723"/>
    </source>
</evidence>
<dbReference type="PROSITE" id="PS00028">
    <property type="entry name" value="ZINC_FINGER_C2H2_1"/>
    <property type="match status" value="12"/>
</dbReference>
<proteinExistence type="predicted"/>
<feature type="compositionally biased region" description="Polar residues" evidence="8">
    <location>
        <begin position="362"/>
        <end position="376"/>
    </location>
</feature>
<dbReference type="SMART" id="SM00355">
    <property type="entry name" value="ZnF_C2H2"/>
    <property type="match status" value="15"/>
</dbReference>
<dbReference type="PANTHER" id="PTHR24376:SF235">
    <property type="entry name" value="C2H2-TYPE DOMAIN-CONTAINING PROTEIN"/>
    <property type="match status" value="1"/>
</dbReference>
<keyword evidence="11" id="KW-1185">Reference proteome</keyword>
<feature type="domain" description="C2H2-type" evidence="9">
    <location>
        <begin position="131"/>
        <end position="160"/>
    </location>
</feature>
<dbReference type="Gene3D" id="3.30.160.60">
    <property type="entry name" value="Classic Zinc Finger"/>
    <property type="match status" value="11"/>
</dbReference>
<accession>A0ABV0PBL5</accession>
<name>A0ABV0PBL5_9TELE</name>
<dbReference type="EMBL" id="JAHRIO010070223">
    <property type="protein sequence ID" value="MEQ2180856.1"/>
    <property type="molecule type" value="Genomic_DNA"/>
</dbReference>
<dbReference type="InterPro" id="IPR013087">
    <property type="entry name" value="Znf_C2H2_type"/>
</dbReference>
<feature type="domain" description="C2H2-type" evidence="9">
    <location>
        <begin position="562"/>
        <end position="593"/>
    </location>
</feature>
<feature type="domain" description="C2H2-type" evidence="9">
    <location>
        <begin position="242"/>
        <end position="269"/>
    </location>
</feature>
<reference evidence="10 11" key="1">
    <citation type="submission" date="2021-06" db="EMBL/GenBank/DDBJ databases">
        <authorList>
            <person name="Palmer J.M."/>
        </authorList>
    </citation>
    <scope>NUCLEOTIDE SEQUENCE [LARGE SCALE GENOMIC DNA]</scope>
    <source>
        <strain evidence="10 11">GA_2019</strain>
        <tissue evidence="10">Muscle</tissue>
    </source>
</reference>
<dbReference type="PANTHER" id="PTHR24376">
    <property type="entry name" value="ZINC FINGER PROTEIN"/>
    <property type="match status" value="1"/>
</dbReference>
<evidence type="ECO:0000259" key="9">
    <source>
        <dbReference type="PROSITE" id="PS50157"/>
    </source>
</evidence>
<feature type="compositionally biased region" description="Basic residues" evidence="8">
    <location>
        <begin position="338"/>
        <end position="351"/>
    </location>
</feature>
<feature type="domain" description="C2H2-type" evidence="9">
    <location>
        <begin position="459"/>
        <end position="486"/>
    </location>
</feature>
<evidence type="ECO:0000256" key="4">
    <source>
        <dbReference type="ARBA" id="ARBA00022771"/>
    </source>
</evidence>
<evidence type="ECO:0000256" key="1">
    <source>
        <dbReference type="ARBA" id="ARBA00004123"/>
    </source>
</evidence>
<feature type="domain" description="C2H2-type" evidence="9">
    <location>
        <begin position="189"/>
        <end position="216"/>
    </location>
</feature>
<feature type="domain" description="C2H2-type" evidence="9">
    <location>
        <begin position="534"/>
        <end position="561"/>
    </location>
</feature>
<dbReference type="Proteomes" id="UP001476798">
    <property type="component" value="Unassembled WGS sequence"/>
</dbReference>
<evidence type="ECO:0000256" key="6">
    <source>
        <dbReference type="ARBA" id="ARBA00023242"/>
    </source>
</evidence>
<evidence type="ECO:0000313" key="11">
    <source>
        <dbReference type="Proteomes" id="UP001476798"/>
    </source>
</evidence>
<evidence type="ECO:0000256" key="3">
    <source>
        <dbReference type="ARBA" id="ARBA00022737"/>
    </source>
</evidence>
<evidence type="ECO:0000256" key="5">
    <source>
        <dbReference type="ARBA" id="ARBA00022833"/>
    </source>
</evidence>
<evidence type="ECO:0000313" key="10">
    <source>
        <dbReference type="EMBL" id="MEQ2180856.1"/>
    </source>
</evidence>
<feature type="domain" description="C2H2-type" evidence="9">
    <location>
        <begin position="297"/>
        <end position="321"/>
    </location>
</feature>
<dbReference type="PROSITE" id="PS50157">
    <property type="entry name" value="ZINC_FINGER_C2H2_2"/>
    <property type="match status" value="11"/>
</dbReference>